<dbReference type="OrthoDB" id="250836at2759"/>
<dbReference type="InterPro" id="IPR051767">
    <property type="entry name" value="Nucleoporin_NUP42"/>
</dbReference>
<dbReference type="InterPro" id="IPR036855">
    <property type="entry name" value="Znf_CCCH_sf"/>
</dbReference>
<dbReference type="PANTHER" id="PTHR46527:SF1">
    <property type="entry name" value="NUCLEOPORIN NUP42"/>
    <property type="match status" value="1"/>
</dbReference>
<keyword evidence="10" id="KW-1185">Reference proteome</keyword>
<comment type="subcellular location">
    <subcellularLocation>
        <location evidence="1">Nucleus</location>
    </subcellularLocation>
</comment>
<dbReference type="InterPro" id="IPR041367">
    <property type="entry name" value="Znf-CCCH_4"/>
</dbReference>
<evidence type="ECO:0000256" key="2">
    <source>
        <dbReference type="ARBA" id="ARBA00022723"/>
    </source>
</evidence>
<feature type="region of interest" description="Disordered" evidence="7">
    <location>
        <begin position="281"/>
        <end position="300"/>
    </location>
</feature>
<dbReference type="InterPro" id="IPR000571">
    <property type="entry name" value="Znf_CCCH"/>
</dbReference>
<feature type="compositionally biased region" description="Polar residues" evidence="7">
    <location>
        <begin position="212"/>
        <end position="225"/>
    </location>
</feature>
<gene>
    <name evidence="9" type="ORF">CEURO_LOCUS15583</name>
</gene>
<dbReference type="SMART" id="SM00356">
    <property type="entry name" value="ZnF_C3H1"/>
    <property type="match status" value="1"/>
</dbReference>
<evidence type="ECO:0000256" key="4">
    <source>
        <dbReference type="ARBA" id="ARBA00022833"/>
    </source>
</evidence>
<organism evidence="9 10">
    <name type="scientific">Cuscuta europaea</name>
    <name type="common">European dodder</name>
    <dbReference type="NCBI Taxonomy" id="41803"/>
    <lineage>
        <taxon>Eukaryota</taxon>
        <taxon>Viridiplantae</taxon>
        <taxon>Streptophyta</taxon>
        <taxon>Embryophyta</taxon>
        <taxon>Tracheophyta</taxon>
        <taxon>Spermatophyta</taxon>
        <taxon>Magnoliopsida</taxon>
        <taxon>eudicotyledons</taxon>
        <taxon>Gunneridae</taxon>
        <taxon>Pentapetalae</taxon>
        <taxon>asterids</taxon>
        <taxon>lamiids</taxon>
        <taxon>Solanales</taxon>
        <taxon>Convolvulaceae</taxon>
        <taxon>Cuscuteae</taxon>
        <taxon>Cuscuta</taxon>
        <taxon>Cuscuta subgen. Cuscuta</taxon>
    </lineage>
</organism>
<feature type="compositionally biased region" description="Polar residues" evidence="7">
    <location>
        <begin position="286"/>
        <end position="300"/>
    </location>
</feature>
<keyword evidence="5" id="KW-0539">Nucleus</keyword>
<evidence type="ECO:0000259" key="8">
    <source>
        <dbReference type="PROSITE" id="PS50103"/>
    </source>
</evidence>
<feature type="region of interest" description="Disordered" evidence="7">
    <location>
        <begin position="212"/>
        <end position="241"/>
    </location>
</feature>
<accession>A0A9P1EEX0</accession>
<keyword evidence="3 6" id="KW-0863">Zinc-finger</keyword>
<dbReference type="AlphaFoldDB" id="A0A9P1EEX0"/>
<evidence type="ECO:0000256" key="6">
    <source>
        <dbReference type="PROSITE-ProRule" id="PRU00723"/>
    </source>
</evidence>
<name>A0A9P1EEX0_CUSEU</name>
<dbReference type="EMBL" id="CAMAPE010000038">
    <property type="protein sequence ID" value="CAH9101868.1"/>
    <property type="molecule type" value="Genomic_DNA"/>
</dbReference>
<feature type="domain" description="C3H1-type" evidence="8">
    <location>
        <begin position="2"/>
        <end position="29"/>
    </location>
</feature>
<evidence type="ECO:0000313" key="10">
    <source>
        <dbReference type="Proteomes" id="UP001152484"/>
    </source>
</evidence>
<dbReference type="GO" id="GO:0008270">
    <property type="term" value="F:zinc ion binding"/>
    <property type="evidence" value="ECO:0007669"/>
    <property type="project" value="UniProtKB-KW"/>
</dbReference>
<dbReference type="Gene3D" id="4.10.1000.10">
    <property type="entry name" value="Zinc finger, CCCH-type"/>
    <property type="match status" value="1"/>
</dbReference>
<sequence>MPPKSEPCRNFIRGSCRYGDRCKFLHASQQQSKPNVFGFGSQNGTQSQRSSFQQQQNPNPFGFGVQSNYQSRGEAGIGLKTNQNKPFENKWTRSSANASTPPTRQPDNQQTAPNHICTDQESCKRQIIEDFQNEKPLWILTSYGHLKSGPCDVAGDISYEELRLAAYEDARRGANLQSIVERERALIRSKLAEFECLVRNNYPAPSNSTFGSQSSLFGTSQNAPTSAHGPPSASSFGQLGAVSPPSASSFGQLGALSPPSASSFGQLGALSPPSASSFGQLGALLNSGQSVPPNNTPQQSNPFRQMSFGNAGAFGSQFGAPSVHSPFTSSSATLNNGLTSGQSFGNAGVMKQKVLDDLKDSIWGKEWKIGEIPEEAPPR</sequence>
<keyword evidence="2 6" id="KW-0479">Metal-binding</keyword>
<dbReference type="PROSITE" id="PS50103">
    <property type="entry name" value="ZF_C3H1"/>
    <property type="match status" value="1"/>
</dbReference>
<feature type="region of interest" description="Disordered" evidence="7">
    <location>
        <begin position="325"/>
        <end position="345"/>
    </location>
</feature>
<dbReference type="SUPFAM" id="SSF90229">
    <property type="entry name" value="CCCH zinc finger"/>
    <property type="match status" value="1"/>
</dbReference>
<feature type="compositionally biased region" description="Polar residues" evidence="7">
    <location>
        <begin position="29"/>
        <end position="45"/>
    </location>
</feature>
<feature type="region of interest" description="Disordered" evidence="7">
    <location>
        <begin position="29"/>
        <end position="114"/>
    </location>
</feature>
<dbReference type="Proteomes" id="UP001152484">
    <property type="component" value="Unassembled WGS sequence"/>
</dbReference>
<reference evidence="9" key="1">
    <citation type="submission" date="2022-07" db="EMBL/GenBank/DDBJ databases">
        <authorList>
            <person name="Macas J."/>
            <person name="Novak P."/>
            <person name="Neumann P."/>
        </authorList>
    </citation>
    <scope>NUCLEOTIDE SEQUENCE</scope>
</reference>
<feature type="zinc finger region" description="C3H1-type" evidence="6">
    <location>
        <begin position="2"/>
        <end position="29"/>
    </location>
</feature>
<protein>
    <recommendedName>
        <fullName evidence="8">C3H1-type domain-containing protein</fullName>
    </recommendedName>
</protein>
<proteinExistence type="predicted"/>
<feature type="compositionally biased region" description="Low complexity" evidence="7">
    <location>
        <begin position="46"/>
        <end position="56"/>
    </location>
</feature>
<dbReference type="Pfam" id="PF18044">
    <property type="entry name" value="zf-CCCH_4"/>
    <property type="match status" value="1"/>
</dbReference>
<evidence type="ECO:0000256" key="3">
    <source>
        <dbReference type="ARBA" id="ARBA00022771"/>
    </source>
</evidence>
<dbReference type="GO" id="GO:0005634">
    <property type="term" value="C:nucleus"/>
    <property type="evidence" value="ECO:0007669"/>
    <property type="project" value="UniProtKB-SubCell"/>
</dbReference>
<evidence type="ECO:0000313" key="9">
    <source>
        <dbReference type="EMBL" id="CAH9101868.1"/>
    </source>
</evidence>
<keyword evidence="4 6" id="KW-0862">Zinc</keyword>
<evidence type="ECO:0000256" key="1">
    <source>
        <dbReference type="ARBA" id="ARBA00004123"/>
    </source>
</evidence>
<evidence type="ECO:0000256" key="5">
    <source>
        <dbReference type="ARBA" id="ARBA00023242"/>
    </source>
</evidence>
<dbReference type="PANTHER" id="PTHR46527">
    <property type="entry name" value="NUCLEOPORIN-LIKE PROTEIN 2"/>
    <property type="match status" value="1"/>
</dbReference>
<feature type="compositionally biased region" description="Polar residues" evidence="7">
    <location>
        <begin position="80"/>
        <end position="114"/>
    </location>
</feature>
<evidence type="ECO:0000256" key="7">
    <source>
        <dbReference type="SAM" id="MobiDB-lite"/>
    </source>
</evidence>
<comment type="caution">
    <text evidence="9">The sequence shown here is derived from an EMBL/GenBank/DDBJ whole genome shotgun (WGS) entry which is preliminary data.</text>
</comment>